<sequence>MRYLISCLLFTLTAWGSWPRLFQSLGLDSARVTILEGAVPKEGFQPGSATVNVRSVTDRFGPELQIVWKEAQTVPRYELPAEAIVFTRERWTGAPLAAGFRRGSQIVFWTAVPLGEQGYERFPYIPQALAELGLLPRAESRGLWAFFDSSYRLRADPDYLAARWRSGGVSALHIAAWHYWEPDPERDAWLSRLIEACHRHAIVTYAWVELPHVSDRFWADHPEWREQTATGQDAHLDWRKLMNLNNPDCAASIDQGLRALLLRFDWDGVNLGELYFESLEGYQNPARFTPFNTQVRDAFREKNGFDPKDLYDPRSKRFHARDARPMRQFLDYRADLVAGLQADWLNRIESIRQSKPWLDLAFTHVDDRFDLTMRDKVGADAARLLPAAAAHHATFLVEDPATVWHLGPERYEEIARRYVPLVAGGQPLAIDINVVERYQDVYPTKQQTGAELFRLVHGAATAFPQVALYFENSILPVDWPLLAAAASPATHSVTGDAFDVESPQVVAVAWTGCALVNGEPWRIHQAGRLLLPAGHSQVEPCPPGTQPGPLLLDFNGGMEKAVLHDSRLTVTYTARTRAIAVLPSGEFRLLPAGHHTVTLGAGEP</sequence>
<dbReference type="Proteomes" id="UP000593892">
    <property type="component" value="Chromosome"/>
</dbReference>
<keyword evidence="2" id="KW-1185">Reference proteome</keyword>
<evidence type="ECO:0000313" key="2">
    <source>
        <dbReference type="Proteomes" id="UP000593892"/>
    </source>
</evidence>
<name>A0A7S7NLS7_PALFE</name>
<gene>
    <name evidence="1" type="ORF">IRI77_24290</name>
</gene>
<evidence type="ECO:0008006" key="3">
    <source>
        <dbReference type="Google" id="ProtNLM"/>
    </source>
</evidence>
<dbReference type="KEGG" id="pfer:IRI77_24290"/>
<dbReference type="EMBL" id="CP063849">
    <property type="protein sequence ID" value="QOY85920.1"/>
    <property type="molecule type" value="Genomic_DNA"/>
</dbReference>
<accession>A0A7S7NLS7</accession>
<dbReference type="RefSeq" id="WP_194447590.1">
    <property type="nucleotide sequence ID" value="NZ_CP063849.1"/>
</dbReference>
<organism evidence="1 2">
    <name type="scientific">Paludibaculum fermentans</name>
    <dbReference type="NCBI Taxonomy" id="1473598"/>
    <lineage>
        <taxon>Bacteria</taxon>
        <taxon>Pseudomonadati</taxon>
        <taxon>Acidobacteriota</taxon>
        <taxon>Terriglobia</taxon>
        <taxon>Bryobacterales</taxon>
        <taxon>Bryobacteraceae</taxon>
        <taxon>Paludibaculum</taxon>
    </lineage>
</organism>
<dbReference type="Gene3D" id="3.20.20.80">
    <property type="entry name" value="Glycosidases"/>
    <property type="match status" value="1"/>
</dbReference>
<dbReference type="AlphaFoldDB" id="A0A7S7NLS7"/>
<reference evidence="1 2" key="1">
    <citation type="submission" date="2020-10" db="EMBL/GenBank/DDBJ databases">
        <title>Complete genome sequence of Paludibaculum fermentans P105T, a facultatively anaerobic acidobacterium capable of dissimilatory Fe(III) reduction.</title>
        <authorList>
            <person name="Dedysh S.N."/>
            <person name="Beletsky A.V."/>
            <person name="Kulichevskaya I.S."/>
            <person name="Mardanov A.V."/>
            <person name="Ravin N.V."/>
        </authorList>
    </citation>
    <scope>NUCLEOTIDE SEQUENCE [LARGE SCALE GENOMIC DNA]</scope>
    <source>
        <strain evidence="1 2">P105</strain>
    </source>
</reference>
<proteinExistence type="predicted"/>
<evidence type="ECO:0000313" key="1">
    <source>
        <dbReference type="EMBL" id="QOY85920.1"/>
    </source>
</evidence>
<protein>
    <recommendedName>
        <fullName evidence="3">Glycosyl hydrolase-like 10 domain-containing protein</fullName>
    </recommendedName>
</protein>